<keyword evidence="3" id="KW-1185">Reference proteome</keyword>
<evidence type="ECO:0000313" key="3">
    <source>
        <dbReference type="Proteomes" id="UP000265520"/>
    </source>
</evidence>
<dbReference type="AlphaFoldDB" id="A0A392SE16"/>
<dbReference type="Proteomes" id="UP000265520">
    <property type="component" value="Unassembled WGS sequence"/>
</dbReference>
<sequence>VLYGITEGKSPSGRHDYRQRAGLGRAGAPRDSLGDHANG</sequence>
<dbReference type="EMBL" id="LXQA010368073">
    <property type="protein sequence ID" value="MCI47151.1"/>
    <property type="molecule type" value="Genomic_DNA"/>
</dbReference>
<feature type="region of interest" description="Disordered" evidence="1">
    <location>
        <begin position="1"/>
        <end position="39"/>
    </location>
</feature>
<comment type="caution">
    <text evidence="2">The sequence shown here is derived from an EMBL/GenBank/DDBJ whole genome shotgun (WGS) entry which is preliminary data.</text>
</comment>
<name>A0A392SE16_9FABA</name>
<protein>
    <submittedName>
        <fullName evidence="2">Uncharacterized protein</fullName>
    </submittedName>
</protein>
<organism evidence="2 3">
    <name type="scientific">Trifolium medium</name>
    <dbReference type="NCBI Taxonomy" id="97028"/>
    <lineage>
        <taxon>Eukaryota</taxon>
        <taxon>Viridiplantae</taxon>
        <taxon>Streptophyta</taxon>
        <taxon>Embryophyta</taxon>
        <taxon>Tracheophyta</taxon>
        <taxon>Spermatophyta</taxon>
        <taxon>Magnoliopsida</taxon>
        <taxon>eudicotyledons</taxon>
        <taxon>Gunneridae</taxon>
        <taxon>Pentapetalae</taxon>
        <taxon>rosids</taxon>
        <taxon>fabids</taxon>
        <taxon>Fabales</taxon>
        <taxon>Fabaceae</taxon>
        <taxon>Papilionoideae</taxon>
        <taxon>50 kb inversion clade</taxon>
        <taxon>NPAAA clade</taxon>
        <taxon>Hologalegina</taxon>
        <taxon>IRL clade</taxon>
        <taxon>Trifolieae</taxon>
        <taxon>Trifolium</taxon>
    </lineage>
</organism>
<evidence type="ECO:0000313" key="2">
    <source>
        <dbReference type="EMBL" id="MCI47151.1"/>
    </source>
</evidence>
<evidence type="ECO:0000256" key="1">
    <source>
        <dbReference type="SAM" id="MobiDB-lite"/>
    </source>
</evidence>
<proteinExistence type="predicted"/>
<reference evidence="2 3" key="1">
    <citation type="journal article" date="2018" name="Front. Plant Sci.">
        <title>Red Clover (Trifolium pratense) and Zigzag Clover (T. medium) - A Picture of Genomic Similarities and Differences.</title>
        <authorList>
            <person name="Dluhosova J."/>
            <person name="Istvanek J."/>
            <person name="Nedelnik J."/>
            <person name="Repkova J."/>
        </authorList>
    </citation>
    <scope>NUCLEOTIDE SEQUENCE [LARGE SCALE GENOMIC DNA]</scope>
    <source>
        <strain evidence="3">cv. 10/8</strain>
        <tissue evidence="2">Leaf</tissue>
    </source>
</reference>
<accession>A0A392SE16</accession>
<feature type="non-terminal residue" evidence="2">
    <location>
        <position position="1"/>
    </location>
</feature>